<name>A0A504JR22_9FLAO</name>
<organism evidence="2 3">
    <name type="scientific">Aquimarina algicola</name>
    <dbReference type="NCBI Taxonomy" id="2589995"/>
    <lineage>
        <taxon>Bacteria</taxon>
        <taxon>Pseudomonadati</taxon>
        <taxon>Bacteroidota</taxon>
        <taxon>Flavobacteriia</taxon>
        <taxon>Flavobacteriales</taxon>
        <taxon>Flavobacteriaceae</taxon>
        <taxon>Aquimarina</taxon>
    </lineage>
</organism>
<evidence type="ECO:0000313" key="3">
    <source>
        <dbReference type="Proteomes" id="UP000315540"/>
    </source>
</evidence>
<evidence type="ECO:0000313" key="2">
    <source>
        <dbReference type="EMBL" id="TPN89221.1"/>
    </source>
</evidence>
<keyword evidence="3" id="KW-1185">Reference proteome</keyword>
<comment type="caution">
    <text evidence="2">The sequence shown here is derived from an EMBL/GenBank/DDBJ whole genome shotgun (WGS) entry which is preliminary data.</text>
</comment>
<proteinExistence type="predicted"/>
<evidence type="ECO:0000256" key="1">
    <source>
        <dbReference type="SAM" id="SignalP"/>
    </source>
</evidence>
<keyword evidence="1" id="KW-0732">Signal</keyword>
<evidence type="ECO:0008006" key="4">
    <source>
        <dbReference type="Google" id="ProtNLM"/>
    </source>
</evidence>
<accession>A0A504JR22</accession>
<feature type="chain" id="PRO_5021218244" description="Tetratricopeptide repeat protein" evidence="1">
    <location>
        <begin position="22"/>
        <end position="668"/>
    </location>
</feature>
<reference evidence="2 3" key="1">
    <citation type="submission" date="2019-06" db="EMBL/GenBank/DDBJ databases">
        <authorList>
            <person name="Meng X."/>
        </authorList>
    </citation>
    <scope>NUCLEOTIDE SEQUENCE [LARGE SCALE GENOMIC DNA]</scope>
    <source>
        <strain evidence="2 3">M625</strain>
    </source>
</reference>
<dbReference type="OrthoDB" id="1424342at2"/>
<dbReference type="Proteomes" id="UP000315540">
    <property type="component" value="Unassembled WGS sequence"/>
</dbReference>
<dbReference type="EMBL" id="VFWZ01000001">
    <property type="protein sequence ID" value="TPN89221.1"/>
    <property type="molecule type" value="Genomic_DNA"/>
</dbReference>
<gene>
    <name evidence="2" type="ORF">FHK87_03060</name>
</gene>
<dbReference type="RefSeq" id="WP_140589625.1">
    <property type="nucleotide sequence ID" value="NZ_VFWZ01000001.1"/>
</dbReference>
<protein>
    <recommendedName>
        <fullName evidence="4">Tetratricopeptide repeat protein</fullName>
    </recommendedName>
</protein>
<feature type="signal peptide" evidence="1">
    <location>
        <begin position="1"/>
        <end position="21"/>
    </location>
</feature>
<sequence length="668" mass="77842">MNYRKRLSFLCIAIVPILLWAQKPKQKSCYFYSWNFPEITTTSTKLGIIIDEKPLPTSVIIDGPNGKETVENNIIIADTEISTFILDQLDLRTFELVPIQEAGIFLELTPIAPSFILSTSKFTEGPLSAPIHRFSGNLEHISGIKVTIKKGESTVLFEETIKNRSDLLRIEELNGVPIPTPDIALKSIQDEFFANVPAYNSQARHIFINDTENKVIEVIQKTLDVRQDKERFFLYSFNKKKGFELEKIKESVESLEDLFDARKAEQNTNGLRALLTPKIEFWQAEASKYNPEDKKEKKIYWGLLANVSGAYYALGEYKKALEVAEKLKSVKYKEDYTYLYTLPEKKLKAQQTYLNEDGKPAKEYLNIDFRDTHNPDFIQYLNIGDQVTVQNAFRTYEAYKQKRAKAQFLYKILAINAYHKELKKLAKSFTDRGDERIGFAEKDPFFVSLVFRLGQETQELKLQDLQIFNEDEKILVTKITTNINKLFEPIIDELKVDNNYFIAKDSIVDKRTDKKVSSLFKKLEVLFDRQDVLLNRIANTEGRAREALTEDIKLLTDKVFVINSPILQKTPFLETLVDELTSEGKLSYADNEKLYKNIYKRFKNIYATVFFENNEFTKYMHHRERAKFKKILKFYEGIYKEDVENVNLKFKNVYNQDRALDMLMLFLK</sequence>
<dbReference type="AlphaFoldDB" id="A0A504JR22"/>